<sequence length="139" mass="14775">MGKGSVDTDDLIAAFTLPFTRGLLFVDDTATTARHAGWNPVTDWVHADNDSLWICVRGAADGPATVELYRAPPSASTLKGLAHLHSGALDTPTRELRVTDSDGAIVVTHPVYADRVHVDVHTDPDTGGERVVIGIRPVG</sequence>
<accession>A0A2S6H1I0</accession>
<organism evidence="1 2">
    <name type="scientific">Actinokineospora auranticolor</name>
    <dbReference type="NCBI Taxonomy" id="155976"/>
    <lineage>
        <taxon>Bacteria</taxon>
        <taxon>Bacillati</taxon>
        <taxon>Actinomycetota</taxon>
        <taxon>Actinomycetes</taxon>
        <taxon>Pseudonocardiales</taxon>
        <taxon>Pseudonocardiaceae</taxon>
        <taxon>Actinokineospora</taxon>
    </lineage>
</organism>
<name>A0A2S6H1I0_9PSEU</name>
<protein>
    <submittedName>
        <fullName evidence="1">Uncharacterized protein</fullName>
    </submittedName>
</protein>
<dbReference type="AlphaFoldDB" id="A0A2S6H1I0"/>
<dbReference type="EMBL" id="PTIX01000001">
    <property type="protein sequence ID" value="PPK71323.1"/>
    <property type="molecule type" value="Genomic_DNA"/>
</dbReference>
<dbReference type="RefSeq" id="WP_146107901.1">
    <property type="nucleotide sequence ID" value="NZ_CP154825.1"/>
</dbReference>
<gene>
    <name evidence="1" type="ORF">CLV40_101512</name>
</gene>
<reference evidence="1 2" key="1">
    <citation type="submission" date="2018-02" db="EMBL/GenBank/DDBJ databases">
        <title>Genomic Encyclopedia of Archaeal and Bacterial Type Strains, Phase II (KMG-II): from individual species to whole genera.</title>
        <authorList>
            <person name="Goeker M."/>
        </authorList>
    </citation>
    <scope>NUCLEOTIDE SEQUENCE [LARGE SCALE GENOMIC DNA]</scope>
    <source>
        <strain evidence="1 2">YU 961-1</strain>
    </source>
</reference>
<evidence type="ECO:0000313" key="2">
    <source>
        <dbReference type="Proteomes" id="UP000239203"/>
    </source>
</evidence>
<comment type="caution">
    <text evidence="1">The sequence shown here is derived from an EMBL/GenBank/DDBJ whole genome shotgun (WGS) entry which is preliminary data.</text>
</comment>
<keyword evidence="2" id="KW-1185">Reference proteome</keyword>
<evidence type="ECO:0000313" key="1">
    <source>
        <dbReference type="EMBL" id="PPK71323.1"/>
    </source>
</evidence>
<dbReference type="OrthoDB" id="3169239at2"/>
<dbReference type="Proteomes" id="UP000239203">
    <property type="component" value="Unassembled WGS sequence"/>
</dbReference>
<proteinExistence type="predicted"/>